<dbReference type="AlphaFoldDB" id="A0A1G8N266"/>
<dbReference type="Pfam" id="PF00936">
    <property type="entry name" value="BMC"/>
    <property type="match status" value="1"/>
</dbReference>
<reference evidence="5 6" key="1">
    <citation type="submission" date="2016-10" db="EMBL/GenBank/DDBJ databases">
        <authorList>
            <person name="de Groot N.N."/>
        </authorList>
    </citation>
    <scope>NUCLEOTIDE SEQUENCE [LARGE SCALE GENOMIC DNA]</scope>
    <source>
        <strain evidence="5 6">DSM 21771</strain>
    </source>
</reference>
<dbReference type="SMART" id="SM00877">
    <property type="entry name" value="BMC"/>
    <property type="match status" value="1"/>
</dbReference>
<comment type="subcellular location">
    <subcellularLocation>
        <location evidence="1">Bacterial microcompartment</location>
    </subcellularLocation>
</comment>
<protein>
    <submittedName>
        <fullName evidence="5">Ethanolamine utilization protein EutM</fullName>
    </submittedName>
</protein>
<evidence type="ECO:0000259" key="4">
    <source>
        <dbReference type="PROSITE" id="PS51930"/>
    </source>
</evidence>
<evidence type="ECO:0000313" key="5">
    <source>
        <dbReference type="EMBL" id="SDI73690.1"/>
    </source>
</evidence>
<feature type="domain" description="BMC" evidence="4">
    <location>
        <begin position="3"/>
        <end position="87"/>
    </location>
</feature>
<dbReference type="PANTHER" id="PTHR33941">
    <property type="entry name" value="PROPANEDIOL UTILIZATION PROTEIN PDUA"/>
    <property type="match status" value="1"/>
</dbReference>
<keyword evidence="6" id="KW-1185">Reference proteome</keyword>
<dbReference type="OrthoDB" id="9812608at2"/>
<name>A0A1G8N266_9BACI</name>
<evidence type="ECO:0000313" key="6">
    <source>
        <dbReference type="Proteomes" id="UP000198853"/>
    </source>
</evidence>
<keyword evidence="2" id="KW-1283">Bacterial microcompartment</keyword>
<dbReference type="GO" id="GO:0031469">
    <property type="term" value="C:bacterial microcompartment"/>
    <property type="evidence" value="ECO:0007669"/>
    <property type="project" value="UniProtKB-SubCell"/>
</dbReference>
<dbReference type="SUPFAM" id="SSF143414">
    <property type="entry name" value="CcmK-like"/>
    <property type="match status" value="1"/>
</dbReference>
<evidence type="ECO:0000256" key="3">
    <source>
        <dbReference type="PROSITE-ProRule" id="PRU01278"/>
    </source>
</evidence>
<accession>A0A1G8N266</accession>
<dbReference type="InterPro" id="IPR044872">
    <property type="entry name" value="CcmK/CsoS1_BMC"/>
</dbReference>
<dbReference type="Gene3D" id="3.30.70.1710">
    <property type="match status" value="1"/>
</dbReference>
<evidence type="ECO:0000256" key="2">
    <source>
        <dbReference type="ARBA" id="ARBA00024446"/>
    </source>
</evidence>
<gene>
    <name evidence="5" type="ORF">SAMN04488123_105136</name>
</gene>
<dbReference type="EMBL" id="FNEN01000005">
    <property type="protein sequence ID" value="SDI73690.1"/>
    <property type="molecule type" value="Genomic_DNA"/>
</dbReference>
<organism evidence="5 6">
    <name type="scientific">Natribacillus halophilus</name>
    <dbReference type="NCBI Taxonomy" id="549003"/>
    <lineage>
        <taxon>Bacteria</taxon>
        <taxon>Bacillati</taxon>
        <taxon>Bacillota</taxon>
        <taxon>Bacilli</taxon>
        <taxon>Bacillales</taxon>
        <taxon>Bacillaceae</taxon>
        <taxon>Natribacillus</taxon>
    </lineage>
</organism>
<dbReference type="InterPro" id="IPR000249">
    <property type="entry name" value="BMC_dom"/>
</dbReference>
<comment type="similarity">
    <text evidence="3">Belongs to the bacterial microcompartments protein family.</text>
</comment>
<proteinExistence type="inferred from homology"/>
<dbReference type="InterPro" id="IPR037233">
    <property type="entry name" value="CcmK-like_sf"/>
</dbReference>
<dbReference type="InterPro" id="IPR050575">
    <property type="entry name" value="BMC_shell"/>
</dbReference>
<dbReference type="RefSeq" id="WP_090397727.1">
    <property type="nucleotide sequence ID" value="NZ_FNEN01000005.1"/>
</dbReference>
<evidence type="ECO:0000256" key="1">
    <source>
        <dbReference type="ARBA" id="ARBA00024322"/>
    </source>
</evidence>
<dbReference type="PANTHER" id="PTHR33941:SF11">
    <property type="entry name" value="BACTERIAL MICROCOMPARTMENT SHELL PROTEIN PDUJ"/>
    <property type="match status" value="1"/>
</dbReference>
<dbReference type="Proteomes" id="UP000198853">
    <property type="component" value="Unassembled WGS sequence"/>
</dbReference>
<dbReference type="CDD" id="cd07045">
    <property type="entry name" value="BMC_CcmK_like"/>
    <property type="match status" value="1"/>
</dbReference>
<dbReference type="PROSITE" id="PS51930">
    <property type="entry name" value="BMC_2"/>
    <property type="match status" value="1"/>
</dbReference>
<sequence length="87" mass="9055">MNAIGLVETRGLTSAAEALDSMAKAANIRCLDLKRVGSGLITVIIEGDVADVNSAVEIGKSAPNRVGGELISSNVIPRPHSELEKLM</sequence>